<feature type="domain" description="Metallo-beta-lactamase" evidence="1">
    <location>
        <begin position="17"/>
        <end position="200"/>
    </location>
</feature>
<dbReference type="InterPro" id="IPR036866">
    <property type="entry name" value="RibonucZ/Hydroxyglut_hydro"/>
</dbReference>
<dbReference type="Proteomes" id="UP000278149">
    <property type="component" value="Unassembled WGS sequence"/>
</dbReference>
<name>A0A429G1R3_9CREN</name>
<dbReference type="InterPro" id="IPR052926">
    <property type="entry name" value="Metallo-beta-lactamase_dom"/>
</dbReference>
<keyword evidence="2" id="KW-0378">Hydrolase</keyword>
<comment type="caution">
    <text evidence="2">The sequence shown here is derived from an EMBL/GenBank/DDBJ whole genome shotgun (WGS) entry which is preliminary data.</text>
</comment>
<evidence type="ECO:0000313" key="2">
    <source>
        <dbReference type="EMBL" id="RSN67767.1"/>
    </source>
</evidence>
<reference evidence="2 3" key="1">
    <citation type="submission" date="2018-10" db="EMBL/GenBank/DDBJ databases">
        <title>Co-occurring genomic capacity for anaerobic methane metabolism and dissimilatory sulfite reduction discovered in the Korarchaeota.</title>
        <authorList>
            <person name="Mckay L.J."/>
            <person name="Dlakic M."/>
            <person name="Fields M.W."/>
            <person name="Delmont T.O."/>
            <person name="Eren A.M."/>
            <person name="Jay Z.J."/>
            <person name="Klingelsmith K.B."/>
            <person name="Rusch D.B."/>
            <person name="Inskeep W.P."/>
        </authorList>
    </citation>
    <scope>NUCLEOTIDE SEQUENCE [LARGE SCALE GENOMIC DNA]</scope>
    <source>
        <strain evidence="2 3">WS</strain>
    </source>
</reference>
<organism evidence="2 3">
    <name type="scientific">Candidatus Korarchaeum cryptofilum</name>
    <dbReference type="NCBI Taxonomy" id="498846"/>
    <lineage>
        <taxon>Archaea</taxon>
        <taxon>Thermoproteota</taxon>
        <taxon>Candidatus Korarchaeia</taxon>
        <taxon>Candidatus Korarchaeales</taxon>
        <taxon>Candidatus Korarchaeaceae</taxon>
        <taxon>Candidatus Korarchaeum</taxon>
    </lineage>
</organism>
<dbReference type="GO" id="GO:0016740">
    <property type="term" value="F:transferase activity"/>
    <property type="evidence" value="ECO:0007669"/>
    <property type="project" value="TreeGrafter"/>
</dbReference>
<dbReference type="Gene3D" id="3.60.15.10">
    <property type="entry name" value="Ribonuclease Z/Hydroxyacylglutathione hydrolase-like"/>
    <property type="match status" value="2"/>
</dbReference>
<dbReference type="SUPFAM" id="SSF56281">
    <property type="entry name" value="Metallo-hydrolase/oxidoreductase"/>
    <property type="match status" value="1"/>
</dbReference>
<dbReference type="AlphaFoldDB" id="A0A429G1R3"/>
<proteinExistence type="predicted"/>
<sequence length="231" mass="24800">MVLVDNNPQKQGLRTAWGLSVYVEANGMRLLFDTGPEPAVLKVNAEELGVDLSKVDFVVISHSHGDHTNGLKLLASIKPGIVVYIPPDEGLERYVRSLGLRPVQVNSTLEIAGGIYVVKPLYGPPIEEALAIETSRGLIIVVGCSHPGIVNVVRQAARDIGARPCIVLGGFHMAGAKPQEVQGVISQLLEMGVERIYPLHCSGEAIRSYLYGESYRGGGVGLEIIQDVVND</sequence>
<dbReference type="InterPro" id="IPR041712">
    <property type="entry name" value="DHPS-like_MBL-fold"/>
</dbReference>
<evidence type="ECO:0000313" key="3">
    <source>
        <dbReference type="Proteomes" id="UP000278149"/>
    </source>
</evidence>
<evidence type="ECO:0000259" key="1">
    <source>
        <dbReference type="SMART" id="SM00849"/>
    </source>
</evidence>
<dbReference type="Pfam" id="PF00753">
    <property type="entry name" value="Lactamase_B"/>
    <property type="match status" value="1"/>
</dbReference>
<dbReference type="CDD" id="cd07713">
    <property type="entry name" value="DHPS-like_MBL-fold"/>
    <property type="match status" value="1"/>
</dbReference>
<gene>
    <name evidence="2" type="ORF">D9Q81_08015</name>
</gene>
<dbReference type="PANTHER" id="PTHR13754:SF13">
    <property type="entry name" value="METALLO-BETA-LACTAMASE SUPERFAMILY PROTEIN (AFU_ORTHOLOGUE AFUA_3G07630)"/>
    <property type="match status" value="1"/>
</dbReference>
<dbReference type="InterPro" id="IPR001279">
    <property type="entry name" value="Metallo-B-lactamas"/>
</dbReference>
<protein>
    <submittedName>
        <fullName evidence="2">MBL fold metallo-hydrolase</fullName>
    </submittedName>
</protein>
<dbReference type="EMBL" id="RCOR01000042">
    <property type="protein sequence ID" value="RSN67767.1"/>
    <property type="molecule type" value="Genomic_DNA"/>
</dbReference>
<dbReference type="PANTHER" id="PTHR13754">
    <property type="entry name" value="METALLO-BETA-LACTAMASE SUPERFAMILY PROTEIN"/>
    <property type="match status" value="1"/>
</dbReference>
<accession>A0A429G1R3</accession>
<dbReference type="SMART" id="SM00849">
    <property type="entry name" value="Lactamase_B"/>
    <property type="match status" value="1"/>
</dbReference>
<dbReference type="GO" id="GO:0016787">
    <property type="term" value="F:hydrolase activity"/>
    <property type="evidence" value="ECO:0007669"/>
    <property type="project" value="UniProtKB-KW"/>
</dbReference>